<comment type="catalytic activity">
    <reaction evidence="9 10">
        <text>L-kynurenine + NADPH + O2 + H(+) = 3-hydroxy-L-kynurenine + NADP(+) + H2O</text>
        <dbReference type="Rhea" id="RHEA:20545"/>
        <dbReference type="ChEBI" id="CHEBI:15377"/>
        <dbReference type="ChEBI" id="CHEBI:15378"/>
        <dbReference type="ChEBI" id="CHEBI:15379"/>
        <dbReference type="ChEBI" id="CHEBI:57783"/>
        <dbReference type="ChEBI" id="CHEBI:57959"/>
        <dbReference type="ChEBI" id="CHEBI:58125"/>
        <dbReference type="ChEBI" id="CHEBI:58349"/>
        <dbReference type="EC" id="1.14.13.9"/>
    </reaction>
</comment>
<keyword evidence="2 10" id="KW-0285">Flavoprotein</keyword>
<evidence type="ECO:0000256" key="5">
    <source>
        <dbReference type="ARBA" id="ARBA00022857"/>
    </source>
</evidence>
<evidence type="ECO:0000256" key="6">
    <source>
        <dbReference type="ARBA" id="ARBA00023002"/>
    </source>
</evidence>
<dbReference type="Proteomes" id="UP001314205">
    <property type="component" value="Unassembled WGS sequence"/>
</dbReference>
<proteinExistence type="inferred from homology"/>
<dbReference type="GO" id="GO:0043420">
    <property type="term" value="P:anthranilate metabolic process"/>
    <property type="evidence" value="ECO:0007669"/>
    <property type="project" value="UniProtKB-UniRule"/>
</dbReference>
<comment type="function">
    <text evidence="10">Catalyzes the hydroxylation of L-kynurenine (L-Kyn) to form 3-hydroxy-L-kynurenine (L-3OHKyn). Required for synthesis of quinolinic acid.</text>
</comment>
<keyword evidence="10 11" id="KW-0472">Membrane</keyword>
<dbReference type="InterPro" id="IPR027545">
    <property type="entry name" value="Kynurenine_monooxygenase"/>
</dbReference>
<dbReference type="EC" id="1.14.13.9" evidence="10"/>
<keyword evidence="7 10" id="KW-0503">Monooxygenase</keyword>
<dbReference type="Gene3D" id="3.50.50.60">
    <property type="entry name" value="FAD/NAD(P)-binding domain"/>
    <property type="match status" value="1"/>
</dbReference>
<evidence type="ECO:0000256" key="8">
    <source>
        <dbReference type="ARBA" id="ARBA00023128"/>
    </source>
</evidence>
<evidence type="ECO:0000256" key="10">
    <source>
        <dbReference type="HAMAP-Rule" id="MF_03018"/>
    </source>
</evidence>
<keyword evidence="14" id="KW-1185">Reference proteome</keyword>
<dbReference type="GO" id="GO:0019805">
    <property type="term" value="P:quinolinate biosynthetic process"/>
    <property type="evidence" value="ECO:0007669"/>
    <property type="project" value="UniProtKB-UniRule"/>
</dbReference>
<keyword evidence="11" id="KW-1133">Transmembrane helix</keyword>
<dbReference type="GO" id="GO:0034354">
    <property type="term" value="P:'de novo' NAD+ biosynthetic process from L-tryptophan"/>
    <property type="evidence" value="ECO:0007669"/>
    <property type="project" value="UniProtKB-UniRule"/>
</dbReference>
<feature type="transmembrane region" description="Helical" evidence="11">
    <location>
        <begin position="429"/>
        <end position="450"/>
    </location>
</feature>
<dbReference type="FunFam" id="3.50.50.60:FF:000129">
    <property type="entry name" value="Kynurenine 3-monooxygenase"/>
    <property type="match status" value="1"/>
</dbReference>
<keyword evidence="4 10" id="KW-0274">FAD</keyword>
<dbReference type="GO" id="GO:0070189">
    <property type="term" value="P:kynurenine metabolic process"/>
    <property type="evidence" value="ECO:0007669"/>
    <property type="project" value="TreeGrafter"/>
</dbReference>
<comment type="subcellular location">
    <subcellularLocation>
        <location evidence="10">Mitochondrion</location>
    </subcellularLocation>
    <subcellularLocation>
        <location evidence="10">Membrane</location>
        <topology evidence="10">Multi-pass membrane protein</topology>
    </subcellularLocation>
</comment>
<keyword evidence="3 10" id="KW-0662">Pyridine nucleotide biosynthesis</keyword>
<dbReference type="AlphaFoldDB" id="A0AAV1KJU0"/>
<sequence>MTTLQNGHQKKPLDIIIVGGGLVGSLEALLLAKRGHRVRLYEYREDIRRTPHVRGRSINLALSVRGRKALQSVGLEQHMIREHGIPMVGRYIHKFDGSTYVIPYDARTNQCIYSVGRNYLNSLLLKESEKYGNVEKYFNHKLINADLHKGSLTFLKTQNKETVEVNADLIIGADGAYSAVRKAMMKQPLFDYSQKYIEHGYMELCIPPGEDGEFQMPSKYLHIWPRGNFMLIALPNQDRTWTVTLFMPFAKFNEIDTEEKVLAFFGKYFADAIPLIGKKKLLEDFFAASALPLVSVKCRPYNVIDKTLLIGDAAHAVVPFYGQGMNSGFEDCTILDELFQKHNDDIAKILSEYSDTRWKDVFAISDLAMYNYIEMRDLVTRPSYLFRKSIDDFLFWLLPDLWVPLYNSVSFTNMPYSECVRNRQWQDKIFQLIIIFVGLWTFGSILYLSVR</sequence>
<dbReference type="PANTHER" id="PTHR46028">
    <property type="entry name" value="KYNURENINE 3-MONOOXYGENASE"/>
    <property type="match status" value="1"/>
</dbReference>
<evidence type="ECO:0000259" key="12">
    <source>
        <dbReference type="Pfam" id="PF01494"/>
    </source>
</evidence>
<dbReference type="Pfam" id="PF01494">
    <property type="entry name" value="FAD_binding_3"/>
    <property type="match status" value="1"/>
</dbReference>
<evidence type="ECO:0000256" key="9">
    <source>
        <dbReference type="ARBA" id="ARBA00047818"/>
    </source>
</evidence>
<evidence type="ECO:0000313" key="14">
    <source>
        <dbReference type="Proteomes" id="UP001314205"/>
    </source>
</evidence>
<dbReference type="PRINTS" id="PR00420">
    <property type="entry name" value="RNGMNOXGNASE"/>
</dbReference>
<name>A0AAV1KJU0_9NEOP</name>
<evidence type="ECO:0000256" key="2">
    <source>
        <dbReference type="ARBA" id="ARBA00022630"/>
    </source>
</evidence>
<gene>
    <name evidence="13" type="ORF">PARMNEM_LOCUS3717</name>
</gene>
<keyword evidence="8 10" id="KW-0496">Mitochondrion</keyword>
<evidence type="ECO:0000256" key="4">
    <source>
        <dbReference type="ARBA" id="ARBA00022827"/>
    </source>
</evidence>
<feature type="transmembrane region" description="Helical" evidence="11">
    <location>
        <begin position="12"/>
        <end position="32"/>
    </location>
</feature>
<feature type="domain" description="FAD-binding" evidence="12">
    <location>
        <begin position="14"/>
        <end position="336"/>
    </location>
</feature>
<dbReference type="HAMAP" id="MF_01971">
    <property type="entry name" value="Kynurenine_monooxygenase"/>
    <property type="match status" value="1"/>
</dbReference>
<evidence type="ECO:0000256" key="11">
    <source>
        <dbReference type="SAM" id="Phobius"/>
    </source>
</evidence>
<dbReference type="SUPFAM" id="SSF51905">
    <property type="entry name" value="FAD/NAD(P)-binding domain"/>
    <property type="match status" value="1"/>
</dbReference>
<dbReference type="GO" id="GO:0071949">
    <property type="term" value="F:FAD binding"/>
    <property type="evidence" value="ECO:0007669"/>
    <property type="project" value="InterPro"/>
</dbReference>
<evidence type="ECO:0000313" key="13">
    <source>
        <dbReference type="EMBL" id="CAK1582142.1"/>
    </source>
</evidence>
<comment type="cofactor">
    <cofactor evidence="1 10">
        <name>FAD</name>
        <dbReference type="ChEBI" id="CHEBI:57692"/>
    </cofactor>
</comment>
<keyword evidence="11" id="KW-0812">Transmembrane</keyword>
<accession>A0AAV1KJU0</accession>
<evidence type="ECO:0000256" key="7">
    <source>
        <dbReference type="ARBA" id="ARBA00023033"/>
    </source>
</evidence>
<dbReference type="EMBL" id="CAVLGL010000035">
    <property type="protein sequence ID" value="CAK1582142.1"/>
    <property type="molecule type" value="Genomic_DNA"/>
</dbReference>
<dbReference type="GO" id="GO:0005741">
    <property type="term" value="C:mitochondrial outer membrane"/>
    <property type="evidence" value="ECO:0007669"/>
    <property type="project" value="TreeGrafter"/>
</dbReference>
<dbReference type="GO" id="GO:0004502">
    <property type="term" value="F:kynurenine 3-monooxygenase activity"/>
    <property type="evidence" value="ECO:0007669"/>
    <property type="project" value="UniProtKB-UniRule"/>
</dbReference>
<evidence type="ECO:0000256" key="1">
    <source>
        <dbReference type="ARBA" id="ARBA00001974"/>
    </source>
</evidence>
<dbReference type="InterPro" id="IPR036188">
    <property type="entry name" value="FAD/NAD-bd_sf"/>
</dbReference>
<evidence type="ECO:0000256" key="3">
    <source>
        <dbReference type="ARBA" id="ARBA00022642"/>
    </source>
</evidence>
<comment type="pathway">
    <text evidence="10">Cofactor biosynthesis; NAD(+) biosynthesis; quinolinate from L-kynurenine: step 1/3.</text>
</comment>
<comment type="caution">
    <text evidence="13">The sequence shown here is derived from an EMBL/GenBank/DDBJ whole genome shotgun (WGS) entry which is preliminary data.</text>
</comment>
<keyword evidence="5 10" id="KW-0521">NADP</keyword>
<dbReference type="PANTHER" id="PTHR46028:SF2">
    <property type="entry name" value="KYNURENINE 3-MONOOXYGENASE"/>
    <property type="match status" value="1"/>
</dbReference>
<comment type="similarity">
    <text evidence="10">Belongs to the aromatic-ring hydroxylase family. KMO subfamily.</text>
</comment>
<reference evidence="13 14" key="1">
    <citation type="submission" date="2023-11" db="EMBL/GenBank/DDBJ databases">
        <authorList>
            <person name="Hedman E."/>
            <person name="Englund M."/>
            <person name="Stromberg M."/>
            <person name="Nyberg Akerstrom W."/>
            <person name="Nylinder S."/>
            <person name="Jareborg N."/>
            <person name="Kallberg Y."/>
            <person name="Kronander E."/>
        </authorList>
    </citation>
    <scope>NUCLEOTIDE SEQUENCE [LARGE SCALE GENOMIC DNA]</scope>
</reference>
<organism evidence="13 14">
    <name type="scientific">Parnassius mnemosyne</name>
    <name type="common">clouded apollo</name>
    <dbReference type="NCBI Taxonomy" id="213953"/>
    <lineage>
        <taxon>Eukaryota</taxon>
        <taxon>Metazoa</taxon>
        <taxon>Ecdysozoa</taxon>
        <taxon>Arthropoda</taxon>
        <taxon>Hexapoda</taxon>
        <taxon>Insecta</taxon>
        <taxon>Pterygota</taxon>
        <taxon>Neoptera</taxon>
        <taxon>Endopterygota</taxon>
        <taxon>Lepidoptera</taxon>
        <taxon>Glossata</taxon>
        <taxon>Ditrysia</taxon>
        <taxon>Papilionoidea</taxon>
        <taxon>Papilionidae</taxon>
        <taxon>Parnassiinae</taxon>
        <taxon>Parnassini</taxon>
        <taxon>Parnassius</taxon>
        <taxon>Driopa</taxon>
    </lineage>
</organism>
<dbReference type="InterPro" id="IPR002938">
    <property type="entry name" value="FAD-bd"/>
</dbReference>
<dbReference type="GO" id="GO:0006569">
    <property type="term" value="P:L-tryptophan catabolic process"/>
    <property type="evidence" value="ECO:0007669"/>
    <property type="project" value="UniProtKB-UniRule"/>
</dbReference>
<protein>
    <recommendedName>
        <fullName evidence="10">Kynurenine 3-monooxygenase</fullName>
        <ecNumber evidence="10">1.14.13.9</ecNumber>
    </recommendedName>
    <alternativeName>
        <fullName evidence="10">Kynurenine 3-hydroxylase</fullName>
    </alternativeName>
</protein>
<keyword evidence="6 10" id="KW-0560">Oxidoreductase</keyword>